<dbReference type="Proteomes" id="UP000015106">
    <property type="component" value="Chromosome 4"/>
</dbReference>
<protein>
    <recommendedName>
        <fullName evidence="4">Transposase-associated domain-containing protein</fullName>
    </recommendedName>
</protein>
<feature type="region of interest" description="Disordered" evidence="1">
    <location>
        <begin position="333"/>
        <end position="352"/>
    </location>
</feature>
<evidence type="ECO:0000313" key="3">
    <source>
        <dbReference type="Proteomes" id="UP000015106"/>
    </source>
</evidence>
<dbReference type="EnsemblPlants" id="TuG1812G0400001478.01.T01">
    <property type="protein sequence ID" value="TuG1812G0400001478.01.T01.cds443141"/>
    <property type="gene ID" value="TuG1812G0400001478.01"/>
</dbReference>
<evidence type="ECO:0000313" key="2">
    <source>
        <dbReference type="EnsemblPlants" id="TuG1812G0400001478.01.T01.cds443141"/>
    </source>
</evidence>
<evidence type="ECO:0000256" key="1">
    <source>
        <dbReference type="SAM" id="MobiDB-lite"/>
    </source>
</evidence>
<accession>A0A8R7U6W6</accession>
<evidence type="ECO:0008006" key="4">
    <source>
        <dbReference type="Google" id="ProtNLM"/>
    </source>
</evidence>
<dbReference type="Pfam" id="PF02992">
    <property type="entry name" value="Transposase_21"/>
    <property type="match status" value="1"/>
</dbReference>
<sequence length="486" mass="55841">MVLELLSDAFPKGSVLPKNFNEAKKIVKSVGLGYVNIHACENDCVLFRNEFDKDNQCPKCKTSRWKSEKKSPDGKRVHRVPKKVLRYFPIKRRLQRYFASSKTATDMRWHDEQRTKDGLIRCPADAIFWKDFDSKHPLIGNDSRNFRFAATTDGFNPFRTTRSTYSIWPVFLIPYNLPPWMCMKRPNFILSLLIPGPKAPGGDMDVYLEPLVDDLVDMYYHGVKTFDASKSEIFDLRAAILCTIHDFPGLGYTHGCATQGEVACPECHSLTCSLQLKKGRKYCYMGHRRFLSSNHKFRSDEKLFDGKSEHRTAPIPLTGEEIDDLTANLETSFGKDPAARKTSKRKRKEGESPPLYKRRSVWFKLPYWKDLMLRHNFDVMHIEKNVCDNIVNTLLGLEGKSKDNANSRLDIQALGIMGDLHPVEVEEGKLYIPPAQYTLTPEQMKHFLQVLMGVKFPQGFAADIRCYIHVAEKKIFGLKSHDNHIL</sequence>
<dbReference type="PANTHER" id="PTHR10775">
    <property type="entry name" value="OS08G0208400 PROTEIN"/>
    <property type="match status" value="1"/>
</dbReference>
<organism evidence="2 3">
    <name type="scientific">Triticum urartu</name>
    <name type="common">Red wild einkorn</name>
    <name type="synonym">Crithodium urartu</name>
    <dbReference type="NCBI Taxonomy" id="4572"/>
    <lineage>
        <taxon>Eukaryota</taxon>
        <taxon>Viridiplantae</taxon>
        <taxon>Streptophyta</taxon>
        <taxon>Embryophyta</taxon>
        <taxon>Tracheophyta</taxon>
        <taxon>Spermatophyta</taxon>
        <taxon>Magnoliopsida</taxon>
        <taxon>Liliopsida</taxon>
        <taxon>Poales</taxon>
        <taxon>Poaceae</taxon>
        <taxon>BOP clade</taxon>
        <taxon>Pooideae</taxon>
        <taxon>Triticodae</taxon>
        <taxon>Triticeae</taxon>
        <taxon>Triticinae</taxon>
        <taxon>Triticum</taxon>
    </lineage>
</organism>
<dbReference type="AlphaFoldDB" id="A0A8R7U6W6"/>
<proteinExistence type="predicted"/>
<dbReference type="Gramene" id="TuG1812G0400001478.01.T01">
    <property type="protein sequence ID" value="TuG1812G0400001478.01.T01.cds443141"/>
    <property type="gene ID" value="TuG1812G0400001478.01"/>
</dbReference>
<reference evidence="2" key="3">
    <citation type="submission" date="2022-06" db="UniProtKB">
        <authorList>
            <consortium name="EnsemblPlants"/>
        </authorList>
    </citation>
    <scope>IDENTIFICATION</scope>
</reference>
<reference evidence="3" key="1">
    <citation type="journal article" date="2013" name="Nature">
        <title>Draft genome of the wheat A-genome progenitor Triticum urartu.</title>
        <authorList>
            <person name="Ling H.Q."/>
            <person name="Zhao S."/>
            <person name="Liu D."/>
            <person name="Wang J."/>
            <person name="Sun H."/>
            <person name="Zhang C."/>
            <person name="Fan H."/>
            <person name="Li D."/>
            <person name="Dong L."/>
            <person name="Tao Y."/>
            <person name="Gao C."/>
            <person name="Wu H."/>
            <person name="Li Y."/>
            <person name="Cui Y."/>
            <person name="Guo X."/>
            <person name="Zheng S."/>
            <person name="Wang B."/>
            <person name="Yu K."/>
            <person name="Liang Q."/>
            <person name="Yang W."/>
            <person name="Lou X."/>
            <person name="Chen J."/>
            <person name="Feng M."/>
            <person name="Jian J."/>
            <person name="Zhang X."/>
            <person name="Luo G."/>
            <person name="Jiang Y."/>
            <person name="Liu J."/>
            <person name="Wang Z."/>
            <person name="Sha Y."/>
            <person name="Zhang B."/>
            <person name="Wu H."/>
            <person name="Tang D."/>
            <person name="Shen Q."/>
            <person name="Xue P."/>
            <person name="Zou S."/>
            <person name="Wang X."/>
            <person name="Liu X."/>
            <person name="Wang F."/>
            <person name="Yang Y."/>
            <person name="An X."/>
            <person name="Dong Z."/>
            <person name="Zhang K."/>
            <person name="Zhang X."/>
            <person name="Luo M.C."/>
            <person name="Dvorak J."/>
            <person name="Tong Y."/>
            <person name="Wang J."/>
            <person name="Yang H."/>
            <person name="Li Z."/>
            <person name="Wang D."/>
            <person name="Zhang A."/>
            <person name="Wang J."/>
        </authorList>
    </citation>
    <scope>NUCLEOTIDE SEQUENCE</scope>
    <source>
        <strain evidence="3">cv. G1812</strain>
    </source>
</reference>
<keyword evidence="3" id="KW-1185">Reference proteome</keyword>
<name>A0A8R7U6W6_TRIUA</name>
<dbReference type="InterPro" id="IPR004242">
    <property type="entry name" value="Transposase_21"/>
</dbReference>
<reference evidence="2" key="2">
    <citation type="submission" date="2018-03" db="EMBL/GenBank/DDBJ databases">
        <title>The Triticum urartu genome reveals the dynamic nature of wheat genome evolution.</title>
        <authorList>
            <person name="Ling H."/>
            <person name="Ma B."/>
            <person name="Shi X."/>
            <person name="Liu H."/>
            <person name="Dong L."/>
            <person name="Sun H."/>
            <person name="Cao Y."/>
            <person name="Gao Q."/>
            <person name="Zheng S."/>
            <person name="Li Y."/>
            <person name="Yu Y."/>
            <person name="Du H."/>
            <person name="Qi M."/>
            <person name="Li Y."/>
            <person name="Yu H."/>
            <person name="Cui Y."/>
            <person name="Wang N."/>
            <person name="Chen C."/>
            <person name="Wu H."/>
            <person name="Zhao Y."/>
            <person name="Zhang J."/>
            <person name="Li Y."/>
            <person name="Zhou W."/>
            <person name="Zhang B."/>
            <person name="Hu W."/>
            <person name="Eijk M."/>
            <person name="Tang J."/>
            <person name="Witsenboer H."/>
            <person name="Zhao S."/>
            <person name="Li Z."/>
            <person name="Zhang A."/>
            <person name="Wang D."/>
            <person name="Liang C."/>
        </authorList>
    </citation>
    <scope>NUCLEOTIDE SEQUENCE [LARGE SCALE GENOMIC DNA]</scope>
    <source>
        <strain evidence="2">cv. G1812</strain>
    </source>
</reference>
<dbReference type="PANTHER" id="PTHR10775:SF185">
    <property type="entry name" value="OS08G0208400 PROTEIN"/>
    <property type="match status" value="1"/>
</dbReference>